<accession>A0A6A6I735</accession>
<evidence type="ECO:0000256" key="1">
    <source>
        <dbReference type="ARBA" id="ARBA00023242"/>
    </source>
</evidence>
<dbReference type="CDD" id="cd00067">
    <property type="entry name" value="GAL4"/>
    <property type="match status" value="1"/>
</dbReference>
<dbReference type="GO" id="GO:0008270">
    <property type="term" value="F:zinc ion binding"/>
    <property type="evidence" value="ECO:0007669"/>
    <property type="project" value="InterPro"/>
</dbReference>
<gene>
    <name evidence="3" type="ORF">BU26DRAFT_67173</name>
</gene>
<dbReference type="EMBL" id="ML987200">
    <property type="protein sequence ID" value="KAF2245343.1"/>
    <property type="molecule type" value="Genomic_DNA"/>
</dbReference>
<sequence length="383" mass="43572">MTERVAKRKTHRKSRNGCFQCKQRHTKCNEARPRCANCVRLDIHCTWPSRPDGYSTSSTYPTPPESHASTLVENHPVSSPDFHGAAFGSEMALADLRLLHQWTSKTYKAMGSELTAKHPVWQNDFIEMGFEHPFLLRGILALAAIHKVVSDPEADRSTLLLQADSHISKALAIYRQNLEHPSEEVAIPMFLLSSILLIYNFASAQLEAPEDPIAAIHHCFRLTHGVKVVVEPNWTHIASSRVFVHMVELVEEPNLDDEPVREIIRLKELAETKDTVIKTAYVTAIDELHRAFLKVRNAQDQLSTALSWPAHLSDDFTHLVSVHDPIAVLILGHWAVLLSQCPPRWWIRQWPQRIVFAAQKVLLLRPELLKWLEWPLEVINGTV</sequence>
<evidence type="ECO:0000259" key="2">
    <source>
        <dbReference type="PROSITE" id="PS50048"/>
    </source>
</evidence>
<dbReference type="AlphaFoldDB" id="A0A6A6I735"/>
<dbReference type="SUPFAM" id="SSF57701">
    <property type="entry name" value="Zn2/Cys6 DNA-binding domain"/>
    <property type="match status" value="1"/>
</dbReference>
<keyword evidence="1" id="KW-0539">Nucleus</keyword>
<dbReference type="InterPro" id="IPR036864">
    <property type="entry name" value="Zn2-C6_fun-type_DNA-bd_sf"/>
</dbReference>
<dbReference type="InterPro" id="IPR001138">
    <property type="entry name" value="Zn2Cys6_DnaBD"/>
</dbReference>
<reference evidence="3" key="1">
    <citation type="journal article" date="2020" name="Stud. Mycol.">
        <title>101 Dothideomycetes genomes: a test case for predicting lifestyles and emergence of pathogens.</title>
        <authorList>
            <person name="Haridas S."/>
            <person name="Albert R."/>
            <person name="Binder M."/>
            <person name="Bloem J."/>
            <person name="Labutti K."/>
            <person name="Salamov A."/>
            <person name="Andreopoulos B."/>
            <person name="Baker S."/>
            <person name="Barry K."/>
            <person name="Bills G."/>
            <person name="Bluhm B."/>
            <person name="Cannon C."/>
            <person name="Castanera R."/>
            <person name="Culley D."/>
            <person name="Daum C."/>
            <person name="Ezra D."/>
            <person name="Gonzalez J."/>
            <person name="Henrissat B."/>
            <person name="Kuo A."/>
            <person name="Liang C."/>
            <person name="Lipzen A."/>
            <person name="Lutzoni F."/>
            <person name="Magnuson J."/>
            <person name="Mondo S."/>
            <person name="Nolan M."/>
            <person name="Ohm R."/>
            <person name="Pangilinan J."/>
            <person name="Park H.-J."/>
            <person name="Ramirez L."/>
            <person name="Alfaro M."/>
            <person name="Sun H."/>
            <person name="Tritt A."/>
            <person name="Yoshinaga Y."/>
            <person name="Zwiers L.-H."/>
            <person name="Turgeon B."/>
            <person name="Goodwin S."/>
            <person name="Spatafora J."/>
            <person name="Crous P."/>
            <person name="Grigoriev I."/>
        </authorList>
    </citation>
    <scope>NUCLEOTIDE SEQUENCE</scope>
    <source>
        <strain evidence="3">CBS 122368</strain>
    </source>
</reference>
<dbReference type="GO" id="GO:0001228">
    <property type="term" value="F:DNA-binding transcription activator activity, RNA polymerase II-specific"/>
    <property type="evidence" value="ECO:0007669"/>
    <property type="project" value="TreeGrafter"/>
</dbReference>
<dbReference type="Proteomes" id="UP000800094">
    <property type="component" value="Unassembled WGS sequence"/>
</dbReference>
<dbReference type="Gene3D" id="4.10.240.10">
    <property type="entry name" value="Zn(2)-C6 fungal-type DNA-binding domain"/>
    <property type="match status" value="1"/>
</dbReference>
<evidence type="ECO:0000313" key="3">
    <source>
        <dbReference type="EMBL" id="KAF2245343.1"/>
    </source>
</evidence>
<dbReference type="InterPro" id="IPR053157">
    <property type="entry name" value="Sterol_Uptake_Regulator"/>
</dbReference>
<dbReference type="PROSITE" id="PS50048">
    <property type="entry name" value="ZN2_CY6_FUNGAL_2"/>
    <property type="match status" value="1"/>
</dbReference>
<dbReference type="Pfam" id="PF00172">
    <property type="entry name" value="Zn_clus"/>
    <property type="match status" value="1"/>
</dbReference>
<proteinExistence type="predicted"/>
<dbReference type="PANTHER" id="PTHR47784:SF4">
    <property type="entry name" value="ZN(II)2CYS6 TRANSCRIPTION FACTOR (EUROFUNG)"/>
    <property type="match status" value="1"/>
</dbReference>
<dbReference type="PROSITE" id="PS00463">
    <property type="entry name" value="ZN2_CY6_FUNGAL_1"/>
    <property type="match status" value="1"/>
</dbReference>
<feature type="domain" description="Zn(2)-C6 fungal-type" evidence="2">
    <location>
        <begin position="17"/>
        <end position="47"/>
    </location>
</feature>
<keyword evidence="4" id="KW-1185">Reference proteome</keyword>
<dbReference type="SMART" id="SM00066">
    <property type="entry name" value="GAL4"/>
    <property type="match status" value="1"/>
</dbReference>
<organism evidence="3 4">
    <name type="scientific">Trematosphaeria pertusa</name>
    <dbReference type="NCBI Taxonomy" id="390896"/>
    <lineage>
        <taxon>Eukaryota</taxon>
        <taxon>Fungi</taxon>
        <taxon>Dikarya</taxon>
        <taxon>Ascomycota</taxon>
        <taxon>Pezizomycotina</taxon>
        <taxon>Dothideomycetes</taxon>
        <taxon>Pleosporomycetidae</taxon>
        <taxon>Pleosporales</taxon>
        <taxon>Massarineae</taxon>
        <taxon>Trematosphaeriaceae</taxon>
        <taxon>Trematosphaeria</taxon>
    </lineage>
</organism>
<dbReference type="PANTHER" id="PTHR47784">
    <property type="entry name" value="STEROL UPTAKE CONTROL PROTEIN 2"/>
    <property type="match status" value="1"/>
</dbReference>
<protein>
    <recommendedName>
        <fullName evidence="2">Zn(2)-C6 fungal-type domain-containing protein</fullName>
    </recommendedName>
</protein>
<dbReference type="GeneID" id="54589520"/>
<evidence type="ECO:0000313" key="4">
    <source>
        <dbReference type="Proteomes" id="UP000800094"/>
    </source>
</evidence>
<dbReference type="OrthoDB" id="4937900at2759"/>
<name>A0A6A6I735_9PLEO</name>
<dbReference type="RefSeq" id="XP_033680347.1">
    <property type="nucleotide sequence ID" value="XM_033836190.1"/>
</dbReference>